<protein>
    <submittedName>
        <fullName evidence="4">Uncharacterized protein</fullName>
    </submittedName>
</protein>
<gene>
    <name evidence="5" type="ORF">PCANC_01197</name>
    <name evidence="2" type="ORF">PCANC_15617</name>
    <name evidence="4" type="ORF">PCASD_03891</name>
    <name evidence="3" type="ORF">PCASD_14388</name>
</gene>
<dbReference type="EMBL" id="PGCJ01000016">
    <property type="protein sequence ID" value="PLW56843.1"/>
    <property type="molecule type" value="Genomic_DNA"/>
</dbReference>
<evidence type="ECO:0000313" key="7">
    <source>
        <dbReference type="Proteomes" id="UP000235392"/>
    </source>
</evidence>
<accession>A0A2N5V2R6</accession>
<dbReference type="Proteomes" id="UP000235392">
    <property type="component" value="Unassembled WGS sequence"/>
</dbReference>
<evidence type="ECO:0000313" key="3">
    <source>
        <dbReference type="EMBL" id="PLW14453.1"/>
    </source>
</evidence>
<organism evidence="4 7">
    <name type="scientific">Puccinia coronata f. sp. avenae</name>
    <dbReference type="NCBI Taxonomy" id="200324"/>
    <lineage>
        <taxon>Eukaryota</taxon>
        <taxon>Fungi</taxon>
        <taxon>Dikarya</taxon>
        <taxon>Basidiomycota</taxon>
        <taxon>Pucciniomycotina</taxon>
        <taxon>Pucciniomycetes</taxon>
        <taxon>Pucciniales</taxon>
        <taxon>Pucciniaceae</taxon>
        <taxon>Puccinia</taxon>
    </lineage>
</organism>
<evidence type="ECO:0000313" key="2">
    <source>
        <dbReference type="EMBL" id="PLW11898.1"/>
    </source>
</evidence>
<keyword evidence="1" id="KW-0732">Signal</keyword>
<evidence type="ECO:0000256" key="1">
    <source>
        <dbReference type="SAM" id="SignalP"/>
    </source>
</evidence>
<dbReference type="AlphaFoldDB" id="A0A2N5V2R6"/>
<dbReference type="EMBL" id="PGCJ01001001">
    <property type="protein sequence ID" value="PLW11898.1"/>
    <property type="molecule type" value="Genomic_DNA"/>
</dbReference>
<sequence length="62" mass="6564">MSQKIIAAFSIILVALVMSVASLPAVPAVPADAKVIAKRDHVPDAKPPRIVKRNPHANGKPF</sequence>
<dbReference type="Proteomes" id="UP000235388">
    <property type="component" value="Unassembled WGS sequence"/>
</dbReference>
<keyword evidence="6" id="KW-1185">Reference proteome</keyword>
<feature type="signal peptide" evidence="1">
    <location>
        <begin position="1"/>
        <end position="22"/>
    </location>
</feature>
<dbReference type="EMBL" id="PGCI01000059">
    <property type="protein sequence ID" value="PLW44305.1"/>
    <property type="molecule type" value="Genomic_DNA"/>
</dbReference>
<feature type="chain" id="PRO_5036045655" evidence="1">
    <location>
        <begin position="23"/>
        <end position="62"/>
    </location>
</feature>
<comment type="caution">
    <text evidence="4">The sequence shown here is derived from an EMBL/GenBank/DDBJ whole genome shotgun (WGS) entry which is preliminary data.</text>
</comment>
<evidence type="ECO:0000313" key="5">
    <source>
        <dbReference type="EMBL" id="PLW56843.1"/>
    </source>
</evidence>
<reference evidence="6 7" key="1">
    <citation type="submission" date="2017-11" db="EMBL/GenBank/DDBJ databases">
        <title>De novo assembly and phasing of dikaryotic genomes from two isolates of Puccinia coronata f. sp. avenae, the causal agent of oat crown rust.</title>
        <authorList>
            <person name="Miller M.E."/>
            <person name="Zhang Y."/>
            <person name="Omidvar V."/>
            <person name="Sperschneider J."/>
            <person name="Schwessinger B."/>
            <person name="Raley C."/>
            <person name="Palmer J.M."/>
            <person name="Garnica D."/>
            <person name="Upadhyaya N."/>
            <person name="Rathjen J."/>
            <person name="Taylor J.M."/>
            <person name="Park R.F."/>
            <person name="Dodds P.N."/>
            <person name="Hirsch C.D."/>
            <person name="Kianian S.F."/>
            <person name="Figueroa M."/>
        </authorList>
    </citation>
    <scope>NUCLEOTIDE SEQUENCE [LARGE SCALE GENOMIC DNA]</scope>
    <source>
        <strain evidence="2">12NC29</strain>
        <strain evidence="4">12SD80</strain>
    </source>
</reference>
<proteinExistence type="predicted"/>
<dbReference type="EMBL" id="PGCI01000822">
    <property type="protein sequence ID" value="PLW14453.1"/>
    <property type="molecule type" value="Genomic_DNA"/>
</dbReference>
<evidence type="ECO:0000313" key="6">
    <source>
        <dbReference type="Proteomes" id="UP000235388"/>
    </source>
</evidence>
<evidence type="ECO:0000313" key="4">
    <source>
        <dbReference type="EMBL" id="PLW44305.1"/>
    </source>
</evidence>
<name>A0A2N5V2R6_9BASI</name>